<sequence>MNHIKFNNKYLLTIVFISALGGFLFGYDWVVIGGAKPFYEVYFDITDLPALQGWGMSSALIGCVFGAMISGLISDRFGRKKPLQIAAVLFVLSALGTGGANSFNVFILYRIIGGVGIGIASTLSPLYIAEVSPAKYRGRFVAINQLTIVIGILAAQIVNWIIAKNEIDGDAMLWNQQTGWRLMFWAELIPAILFFGCLFLVPETPRFLIKSNMTVKALKVLKKIGNESYAFKELALIEGTLQTHQKTKGINKKELKKLYPILIIGVVLSVFQQWCGINIVFNYADEIFTTAGYSVGDMLFNIVITGSINLVFTFVAMGTVDSWGRRKLMLFGALGLAIVYVVLGAAYYFNFQGWPILLLVLMAIAIYAMTLAPVTWVVISEIFPNRIRGVAMSVATLSLWVASFVLTYTFPFLNTFLGAYGTFWCYSVICLLGFVFVYRKLPETKGKTLEEIEEELIKK</sequence>
<gene>
    <name evidence="11" type="ORF">MQE36_12350</name>
</gene>
<dbReference type="PROSITE" id="PS00217">
    <property type="entry name" value="SUGAR_TRANSPORT_2"/>
    <property type="match status" value="1"/>
</dbReference>
<feature type="transmembrane region" description="Helical" evidence="9">
    <location>
        <begin position="85"/>
        <end position="101"/>
    </location>
</feature>
<evidence type="ECO:0000256" key="9">
    <source>
        <dbReference type="SAM" id="Phobius"/>
    </source>
</evidence>
<dbReference type="EMBL" id="CP094326">
    <property type="protein sequence ID" value="UNY97873.1"/>
    <property type="molecule type" value="Genomic_DNA"/>
</dbReference>
<feature type="transmembrane region" description="Helical" evidence="9">
    <location>
        <begin position="355"/>
        <end position="378"/>
    </location>
</feature>
<keyword evidence="5 9" id="KW-0812">Transmembrane</keyword>
<evidence type="ECO:0000313" key="12">
    <source>
        <dbReference type="Proteomes" id="UP000829476"/>
    </source>
</evidence>
<evidence type="ECO:0000313" key="11">
    <source>
        <dbReference type="EMBL" id="UNY97873.1"/>
    </source>
</evidence>
<dbReference type="InterPro" id="IPR005828">
    <property type="entry name" value="MFS_sugar_transport-like"/>
</dbReference>
<feature type="transmembrane region" description="Helical" evidence="9">
    <location>
        <begin position="12"/>
        <end position="32"/>
    </location>
</feature>
<evidence type="ECO:0000256" key="6">
    <source>
        <dbReference type="ARBA" id="ARBA00022989"/>
    </source>
</evidence>
<accession>A0ABY3YJW4</accession>
<dbReference type="InterPro" id="IPR020846">
    <property type="entry name" value="MFS_dom"/>
</dbReference>
<evidence type="ECO:0000256" key="5">
    <source>
        <dbReference type="ARBA" id="ARBA00022692"/>
    </source>
</evidence>
<dbReference type="NCBIfam" id="TIGR00879">
    <property type="entry name" value="SP"/>
    <property type="match status" value="1"/>
</dbReference>
<feature type="transmembrane region" description="Helical" evidence="9">
    <location>
        <begin position="140"/>
        <end position="162"/>
    </location>
</feature>
<keyword evidence="6 9" id="KW-1133">Transmembrane helix</keyword>
<reference evidence="11 12" key="1">
    <citation type="journal article" date="2018" name="Int. J. Syst. Evol. Microbiol.">
        <title>Zhouia spongiae sp. nov., isolated from a marine sponge.</title>
        <authorList>
            <person name="Zhuang L."/>
            <person name="Lin B."/>
            <person name="Qin F."/>
            <person name="Luo L."/>
        </authorList>
    </citation>
    <scope>NUCLEOTIDE SEQUENCE [LARGE SCALE GENOMIC DNA]</scope>
    <source>
        <strain evidence="11 12">HN-Y44</strain>
    </source>
</reference>
<evidence type="ECO:0000256" key="7">
    <source>
        <dbReference type="ARBA" id="ARBA00023136"/>
    </source>
</evidence>
<feature type="transmembrane region" description="Helical" evidence="9">
    <location>
        <begin position="390"/>
        <end position="410"/>
    </location>
</feature>
<feature type="transmembrane region" description="Helical" evidence="9">
    <location>
        <begin position="293"/>
        <end position="316"/>
    </location>
</feature>
<keyword evidence="3 8" id="KW-0813">Transport</keyword>
<feature type="transmembrane region" description="Helical" evidence="9">
    <location>
        <begin position="107"/>
        <end position="128"/>
    </location>
</feature>
<dbReference type="InterPro" id="IPR036259">
    <property type="entry name" value="MFS_trans_sf"/>
</dbReference>
<comment type="similarity">
    <text evidence="2 8">Belongs to the major facilitator superfamily. Sugar transporter (TC 2.A.1.1) family.</text>
</comment>
<dbReference type="RefSeq" id="WP_242936284.1">
    <property type="nucleotide sequence ID" value="NZ_CP094326.1"/>
</dbReference>
<dbReference type="InterPro" id="IPR003663">
    <property type="entry name" value="Sugar/inositol_transpt"/>
</dbReference>
<feature type="domain" description="Major facilitator superfamily (MFS) profile" evidence="10">
    <location>
        <begin position="14"/>
        <end position="445"/>
    </location>
</feature>
<dbReference type="SUPFAM" id="SSF103473">
    <property type="entry name" value="MFS general substrate transporter"/>
    <property type="match status" value="1"/>
</dbReference>
<feature type="transmembrane region" description="Helical" evidence="9">
    <location>
        <begin position="258"/>
        <end position="281"/>
    </location>
</feature>
<protein>
    <submittedName>
        <fullName evidence="11">Sugar porter family MFS transporter</fullName>
    </submittedName>
</protein>
<organism evidence="11 12">
    <name type="scientific">Zhouia spongiae</name>
    <dbReference type="NCBI Taxonomy" id="2202721"/>
    <lineage>
        <taxon>Bacteria</taxon>
        <taxon>Pseudomonadati</taxon>
        <taxon>Bacteroidota</taxon>
        <taxon>Flavobacteriia</taxon>
        <taxon>Flavobacteriales</taxon>
        <taxon>Flavobacteriaceae</taxon>
        <taxon>Zhouia</taxon>
    </lineage>
</organism>
<comment type="subcellular location">
    <subcellularLocation>
        <location evidence="1">Cell membrane</location>
        <topology evidence="1">Multi-pass membrane protein</topology>
    </subcellularLocation>
</comment>
<keyword evidence="7 9" id="KW-0472">Membrane</keyword>
<dbReference type="PROSITE" id="PS00216">
    <property type="entry name" value="SUGAR_TRANSPORT_1"/>
    <property type="match status" value="2"/>
</dbReference>
<keyword evidence="12" id="KW-1185">Reference proteome</keyword>
<dbReference type="InterPro" id="IPR047984">
    <property type="entry name" value="XylE-like"/>
</dbReference>
<evidence type="ECO:0000259" key="10">
    <source>
        <dbReference type="PROSITE" id="PS50850"/>
    </source>
</evidence>
<dbReference type="PRINTS" id="PR00171">
    <property type="entry name" value="SUGRTRNSPORT"/>
</dbReference>
<dbReference type="Gene3D" id="1.20.1250.20">
    <property type="entry name" value="MFS general substrate transporter like domains"/>
    <property type="match status" value="2"/>
</dbReference>
<dbReference type="CDD" id="cd17359">
    <property type="entry name" value="MFS_XylE_like"/>
    <property type="match status" value="1"/>
</dbReference>
<evidence type="ECO:0000256" key="1">
    <source>
        <dbReference type="ARBA" id="ARBA00004651"/>
    </source>
</evidence>
<evidence type="ECO:0000256" key="2">
    <source>
        <dbReference type="ARBA" id="ARBA00010992"/>
    </source>
</evidence>
<feature type="transmembrane region" description="Helical" evidence="9">
    <location>
        <begin position="182"/>
        <end position="201"/>
    </location>
</feature>
<proteinExistence type="inferred from homology"/>
<keyword evidence="4" id="KW-1003">Cell membrane</keyword>
<feature type="transmembrane region" description="Helical" evidence="9">
    <location>
        <begin position="52"/>
        <end position="73"/>
    </location>
</feature>
<feature type="transmembrane region" description="Helical" evidence="9">
    <location>
        <begin position="328"/>
        <end position="349"/>
    </location>
</feature>
<dbReference type="PANTHER" id="PTHR48020">
    <property type="entry name" value="PROTON MYO-INOSITOL COTRANSPORTER"/>
    <property type="match status" value="1"/>
</dbReference>
<evidence type="ECO:0000256" key="8">
    <source>
        <dbReference type="RuleBase" id="RU003346"/>
    </source>
</evidence>
<dbReference type="PROSITE" id="PS50850">
    <property type="entry name" value="MFS"/>
    <property type="match status" value="1"/>
</dbReference>
<dbReference type="Pfam" id="PF00083">
    <property type="entry name" value="Sugar_tr"/>
    <property type="match status" value="1"/>
</dbReference>
<evidence type="ECO:0000256" key="4">
    <source>
        <dbReference type="ARBA" id="ARBA00022475"/>
    </source>
</evidence>
<dbReference type="PANTHER" id="PTHR48020:SF12">
    <property type="entry name" value="PROTON MYO-INOSITOL COTRANSPORTER"/>
    <property type="match status" value="1"/>
</dbReference>
<feature type="transmembrane region" description="Helical" evidence="9">
    <location>
        <begin position="416"/>
        <end position="438"/>
    </location>
</feature>
<name>A0ABY3YJW4_9FLAO</name>
<dbReference type="InterPro" id="IPR005829">
    <property type="entry name" value="Sugar_transporter_CS"/>
</dbReference>
<evidence type="ECO:0000256" key="3">
    <source>
        <dbReference type="ARBA" id="ARBA00022448"/>
    </source>
</evidence>
<dbReference type="InterPro" id="IPR050814">
    <property type="entry name" value="Myo-inositol_Transporter"/>
</dbReference>
<dbReference type="Proteomes" id="UP000829476">
    <property type="component" value="Chromosome"/>
</dbReference>